<keyword evidence="1" id="KW-0812">Transmembrane</keyword>
<sequence length="160" mass="18735">MSTRRLIQSTVVLLILSVSYFIGYLTYQYLNDPLRLYQGVWYGKGQISFGDKKVESYATFIIERKSARLSVENRYGQYNYTYDVNLAYKKLNHERSHLEVTERSVNGLEEFLKDTGIHVPSYGTLFRVDGWRVDNDRIFLNIQLSKNNNASILLTKEDEK</sequence>
<dbReference type="AlphaFoldDB" id="A0A9X1WDT5"/>
<keyword evidence="1" id="KW-1133">Transmembrane helix</keyword>
<keyword evidence="1" id="KW-0472">Membrane</keyword>
<reference evidence="2" key="1">
    <citation type="submission" date="2021-11" db="EMBL/GenBank/DDBJ databases">
        <title>Vibrio ZSDE26 sp. nov. and Vibrio ZSDZ34 sp. nov., isolated from coastal seawater in Qingdao.</title>
        <authorList>
            <person name="Zhang P."/>
        </authorList>
    </citation>
    <scope>NUCLEOTIDE SEQUENCE</scope>
    <source>
        <strain evidence="2">ZSDZ34</strain>
    </source>
</reference>
<protein>
    <submittedName>
        <fullName evidence="2">Uncharacterized protein</fullName>
    </submittedName>
</protein>
<proteinExistence type="predicted"/>
<organism evidence="2 3">
    <name type="scientific">Vibrio gelatinilyticus</name>
    <dbReference type="NCBI Taxonomy" id="2893468"/>
    <lineage>
        <taxon>Bacteria</taxon>
        <taxon>Pseudomonadati</taxon>
        <taxon>Pseudomonadota</taxon>
        <taxon>Gammaproteobacteria</taxon>
        <taxon>Vibrionales</taxon>
        <taxon>Vibrionaceae</taxon>
        <taxon>Vibrio</taxon>
    </lineage>
</organism>
<accession>A0A9X1WDT5</accession>
<evidence type="ECO:0000313" key="3">
    <source>
        <dbReference type="Proteomes" id="UP001139488"/>
    </source>
</evidence>
<name>A0A9X1WDT5_9VIBR</name>
<feature type="transmembrane region" description="Helical" evidence="1">
    <location>
        <begin position="6"/>
        <end position="27"/>
    </location>
</feature>
<gene>
    <name evidence="2" type="ORF">LNL84_15470</name>
</gene>
<keyword evidence="3" id="KW-1185">Reference proteome</keyword>
<evidence type="ECO:0000313" key="2">
    <source>
        <dbReference type="EMBL" id="MCJ2378216.1"/>
    </source>
</evidence>
<comment type="caution">
    <text evidence="2">The sequence shown here is derived from an EMBL/GenBank/DDBJ whole genome shotgun (WGS) entry which is preliminary data.</text>
</comment>
<dbReference type="RefSeq" id="WP_244358454.1">
    <property type="nucleotide sequence ID" value="NZ_JAJNNZ010000014.1"/>
</dbReference>
<dbReference type="Proteomes" id="UP001139488">
    <property type="component" value="Unassembled WGS sequence"/>
</dbReference>
<evidence type="ECO:0000256" key="1">
    <source>
        <dbReference type="SAM" id="Phobius"/>
    </source>
</evidence>
<dbReference type="EMBL" id="JAJNNZ010000014">
    <property type="protein sequence ID" value="MCJ2378216.1"/>
    <property type="molecule type" value="Genomic_DNA"/>
</dbReference>